<dbReference type="RefSeq" id="WP_159455482.1">
    <property type="nucleotide sequence ID" value="NZ_FWZT01000015.1"/>
</dbReference>
<feature type="domain" description="DUF2760" evidence="3">
    <location>
        <begin position="145"/>
        <end position="267"/>
    </location>
</feature>
<name>A0A1Y6CFD8_9BACT</name>
<evidence type="ECO:0000313" key="5">
    <source>
        <dbReference type="Proteomes" id="UP000192907"/>
    </source>
</evidence>
<evidence type="ECO:0000256" key="2">
    <source>
        <dbReference type="SAM" id="Phobius"/>
    </source>
</evidence>
<organism evidence="4 5">
    <name type="scientific">Pseudobacteriovorax antillogorgiicola</name>
    <dbReference type="NCBI Taxonomy" id="1513793"/>
    <lineage>
        <taxon>Bacteria</taxon>
        <taxon>Pseudomonadati</taxon>
        <taxon>Bdellovibrionota</taxon>
        <taxon>Oligoflexia</taxon>
        <taxon>Oligoflexales</taxon>
        <taxon>Pseudobacteriovoracaceae</taxon>
        <taxon>Pseudobacteriovorax</taxon>
    </lineage>
</organism>
<proteinExistence type="predicted"/>
<keyword evidence="5" id="KW-1185">Reference proteome</keyword>
<keyword evidence="1" id="KW-0175">Coiled coil</keyword>
<sequence length="268" mass="29819">MVVFLLSFLSAVALSLNLVIPDAVESSLASRLPWIALGGISLASLASLQLIWRQRTMKDMAARLKNYQDQTIQDNHVRQTLAEELKTAKDQLEAAQSQSMELSKKISTAAEERQEVYQKFEEEAKRRLDLERQAEQQASNSGEGDVITLLSTLQKKGRFIDFVMGDISQYPDAQVGAAARVVHSGCKKALQEFLDIAPIHNDAEGSLVALATDDADQLYRFSGRQSETIPSQGRLVHKGWKTNRLSLPRRTTPLNPDNMIIMPAEVEL</sequence>
<protein>
    <recommendedName>
        <fullName evidence="3">DUF2760 domain-containing protein</fullName>
    </recommendedName>
</protein>
<dbReference type="AlphaFoldDB" id="A0A1Y6CFD8"/>
<accession>A0A1Y6CFD8</accession>
<keyword evidence="2" id="KW-0472">Membrane</keyword>
<dbReference type="Pfam" id="PF10816">
    <property type="entry name" value="DUF2760"/>
    <property type="match status" value="1"/>
</dbReference>
<dbReference type="STRING" id="1513793.SAMN06296036_11570"/>
<feature type="transmembrane region" description="Helical" evidence="2">
    <location>
        <begin position="31"/>
        <end position="52"/>
    </location>
</feature>
<reference evidence="5" key="1">
    <citation type="submission" date="2017-04" db="EMBL/GenBank/DDBJ databases">
        <authorList>
            <person name="Varghese N."/>
            <person name="Submissions S."/>
        </authorList>
    </citation>
    <scope>NUCLEOTIDE SEQUENCE [LARGE SCALE GENOMIC DNA]</scope>
    <source>
        <strain evidence="5">RKEM611</strain>
    </source>
</reference>
<dbReference type="Proteomes" id="UP000192907">
    <property type="component" value="Unassembled WGS sequence"/>
</dbReference>
<dbReference type="EMBL" id="FWZT01000015">
    <property type="protein sequence ID" value="SMF49383.1"/>
    <property type="molecule type" value="Genomic_DNA"/>
</dbReference>
<evidence type="ECO:0000259" key="3">
    <source>
        <dbReference type="Pfam" id="PF10816"/>
    </source>
</evidence>
<dbReference type="InterPro" id="IPR021212">
    <property type="entry name" value="DUF2760"/>
</dbReference>
<keyword evidence="2" id="KW-1133">Transmembrane helix</keyword>
<evidence type="ECO:0000313" key="4">
    <source>
        <dbReference type="EMBL" id="SMF49383.1"/>
    </source>
</evidence>
<evidence type="ECO:0000256" key="1">
    <source>
        <dbReference type="SAM" id="Coils"/>
    </source>
</evidence>
<gene>
    <name evidence="4" type="ORF">SAMN06296036_11570</name>
</gene>
<feature type="coiled-coil region" evidence="1">
    <location>
        <begin position="78"/>
        <end position="112"/>
    </location>
</feature>
<keyword evidence="2" id="KW-0812">Transmembrane</keyword>